<evidence type="ECO:0000259" key="8">
    <source>
        <dbReference type="Pfam" id="PF02683"/>
    </source>
</evidence>
<dbReference type="GO" id="GO:0015035">
    <property type="term" value="F:protein-disulfide reductase activity"/>
    <property type="evidence" value="ECO:0007669"/>
    <property type="project" value="TreeGrafter"/>
</dbReference>
<dbReference type="PANTHER" id="PTHR32234">
    <property type="entry name" value="THIOL:DISULFIDE INTERCHANGE PROTEIN DSBD"/>
    <property type="match status" value="1"/>
</dbReference>
<keyword evidence="2 7" id="KW-0812">Transmembrane</keyword>
<dbReference type="Pfam" id="PF13899">
    <property type="entry name" value="Thioredoxin_7"/>
    <property type="match status" value="1"/>
</dbReference>
<dbReference type="InterPro" id="IPR017937">
    <property type="entry name" value="Thioredoxin_CS"/>
</dbReference>
<feature type="transmembrane region" description="Helical" evidence="7">
    <location>
        <begin position="547"/>
        <end position="567"/>
    </location>
</feature>
<dbReference type="EMBL" id="FNAP01000002">
    <property type="protein sequence ID" value="SDD96722.1"/>
    <property type="molecule type" value="Genomic_DNA"/>
</dbReference>
<feature type="transmembrane region" description="Helical" evidence="7">
    <location>
        <begin position="317"/>
        <end position="344"/>
    </location>
</feature>
<evidence type="ECO:0000256" key="5">
    <source>
        <dbReference type="ARBA" id="ARBA00023136"/>
    </source>
</evidence>
<feature type="transmembrane region" description="Helical" evidence="7">
    <location>
        <begin position="445"/>
        <end position="468"/>
    </location>
</feature>
<dbReference type="Proteomes" id="UP000199412">
    <property type="component" value="Unassembled WGS sequence"/>
</dbReference>
<dbReference type="Pfam" id="PF02683">
    <property type="entry name" value="DsbD_TM"/>
    <property type="match status" value="1"/>
</dbReference>
<dbReference type="GO" id="GO:0045454">
    <property type="term" value="P:cell redox homeostasis"/>
    <property type="evidence" value="ECO:0007669"/>
    <property type="project" value="TreeGrafter"/>
</dbReference>
<feature type="transmembrane region" description="Helical" evidence="7">
    <location>
        <begin position="365"/>
        <end position="398"/>
    </location>
</feature>
<evidence type="ECO:0000256" key="1">
    <source>
        <dbReference type="ARBA" id="ARBA00004141"/>
    </source>
</evidence>
<comment type="subcellular location">
    <subcellularLocation>
        <location evidence="1">Membrane</location>
        <topology evidence="1">Multi-pass membrane protein</topology>
    </subcellularLocation>
</comment>
<keyword evidence="3" id="KW-0201">Cytochrome c-type biogenesis</keyword>
<gene>
    <name evidence="10" type="ORF">SAMN05421720_102221</name>
</gene>
<evidence type="ECO:0000313" key="10">
    <source>
        <dbReference type="EMBL" id="SDD96722.1"/>
    </source>
</evidence>
<dbReference type="InterPro" id="IPR003834">
    <property type="entry name" value="Cyt_c_assmbl_TM_dom"/>
</dbReference>
<evidence type="ECO:0000313" key="11">
    <source>
        <dbReference type="Proteomes" id="UP000199412"/>
    </source>
</evidence>
<organism evidence="10 11">
    <name type="scientific">Rhodospira trueperi</name>
    <dbReference type="NCBI Taxonomy" id="69960"/>
    <lineage>
        <taxon>Bacteria</taxon>
        <taxon>Pseudomonadati</taxon>
        <taxon>Pseudomonadota</taxon>
        <taxon>Alphaproteobacteria</taxon>
        <taxon>Rhodospirillales</taxon>
        <taxon>Rhodospirillaceae</taxon>
        <taxon>Rhodospira</taxon>
    </lineage>
</organism>
<proteinExistence type="predicted"/>
<dbReference type="InterPro" id="IPR035671">
    <property type="entry name" value="DsbD_gamma"/>
</dbReference>
<dbReference type="Pfam" id="PF11412">
    <property type="entry name" value="DsbD_N"/>
    <property type="match status" value="1"/>
</dbReference>
<keyword evidence="4 7" id="KW-1133">Transmembrane helix</keyword>
<feature type="domain" description="Cytochrome C biogenesis protein transmembrane" evidence="8">
    <location>
        <begin position="322"/>
        <end position="538"/>
    </location>
</feature>
<dbReference type="CDD" id="cd02953">
    <property type="entry name" value="DsbDgamma"/>
    <property type="match status" value="1"/>
</dbReference>
<evidence type="ECO:0000256" key="7">
    <source>
        <dbReference type="SAM" id="Phobius"/>
    </source>
</evidence>
<reference evidence="10 11" key="1">
    <citation type="submission" date="2016-10" db="EMBL/GenBank/DDBJ databases">
        <authorList>
            <person name="de Groot N.N."/>
        </authorList>
    </citation>
    <scope>NUCLEOTIDE SEQUENCE [LARGE SCALE GENOMIC DNA]</scope>
    <source>
        <strain evidence="10 11">ATCC 700224</strain>
    </source>
</reference>
<evidence type="ECO:0000256" key="6">
    <source>
        <dbReference type="ARBA" id="ARBA00023284"/>
    </source>
</evidence>
<feature type="domain" description="Thiol:disulfide interchange protein DsbD N-terminal" evidence="9">
    <location>
        <begin position="62"/>
        <end position="174"/>
    </location>
</feature>
<dbReference type="STRING" id="69960.SAMN05421720_102221"/>
<keyword evidence="5 7" id="KW-0472">Membrane</keyword>
<evidence type="ECO:0000256" key="3">
    <source>
        <dbReference type="ARBA" id="ARBA00022748"/>
    </source>
</evidence>
<dbReference type="RefSeq" id="WP_245699074.1">
    <property type="nucleotide sequence ID" value="NZ_FNAP01000002.1"/>
</dbReference>
<sequence>MAATHGIPRGIPRAAERLLVWGMVLVGLVMAATAAAPARAQLPDWTAPGTGAWVETPEGRVRLIAARRAINDDSAVRLGLDFDLADGWKVYWRSPGDAGYPPSIDWTGSENLEDAHLLWPAPQRFSVLGIETVGYDGSVLYPIAATVSDPGQGLRLRASVDYLTCKDICVPRAVALSLDLAAGPGGPSGHAQVLNRAESAVPGDGAAQGLSLEEAVVEEDGSVLRVAVRADPPLADPDLFVEGPEGAWFGAPTVADDGADLTVLWTRAGGVDDLRGVSLTLTVVDGARGLEANVTPDRATGPAPLAPPAQTGAGLTFATLATMLGLALGGGLILNLMPCVLPVLSLKVLGVMGHGGASRSHARASFLMSAAGIIASFVALGGAAVAVKAAGMAVGWGIQFQQPWFLVAMVVLLSLFAANLWGLFEIGLPGWLADAGGGSGREHGSLWGAFGTGAFATLLATPCSAPFLGTAVGFALSRGWVEILLIFLTLGVGMALPYLLVAARPGWATRLPRPGRWMLWLKGVLGVALAGTAVWLLTVLAAQVPPLAAALVGALMVLMVLVVAVPARRLPGRPVLAGLAALAALALPAWADRLPGVDARHAAGETASVGDWRPLDPAAIPDLVAGGQTVFVDVTADWCVTCQVNKRMVLDRSPIAERLAASNIILMRGDWTRPDDAITAYLAGFGRYGIPFNAVYGPSAPSGVPLPELLTNAAVLKGIETATAAPGSE</sequence>
<feature type="transmembrane region" description="Helical" evidence="7">
    <location>
        <begin position="480"/>
        <end position="499"/>
    </location>
</feature>
<dbReference type="InterPro" id="IPR028250">
    <property type="entry name" value="DsbDN"/>
</dbReference>
<evidence type="ECO:0000256" key="4">
    <source>
        <dbReference type="ARBA" id="ARBA00022989"/>
    </source>
</evidence>
<protein>
    <submittedName>
        <fullName evidence="10">Suppressor for copper-sensitivity B</fullName>
    </submittedName>
</protein>
<feature type="transmembrane region" description="Helical" evidence="7">
    <location>
        <begin position="404"/>
        <end position="424"/>
    </location>
</feature>
<dbReference type="PANTHER" id="PTHR32234:SF3">
    <property type="entry name" value="SUPPRESSION OF COPPER SENSITIVITY PROTEIN"/>
    <property type="match status" value="1"/>
</dbReference>
<dbReference type="GO" id="GO:0017004">
    <property type="term" value="P:cytochrome complex assembly"/>
    <property type="evidence" value="ECO:0007669"/>
    <property type="project" value="UniProtKB-KW"/>
</dbReference>
<dbReference type="GO" id="GO:0016020">
    <property type="term" value="C:membrane"/>
    <property type="evidence" value="ECO:0007669"/>
    <property type="project" value="UniProtKB-SubCell"/>
</dbReference>
<evidence type="ECO:0000259" key="9">
    <source>
        <dbReference type="Pfam" id="PF11412"/>
    </source>
</evidence>
<dbReference type="Gene3D" id="3.40.30.10">
    <property type="entry name" value="Glutaredoxin"/>
    <property type="match status" value="1"/>
</dbReference>
<dbReference type="PROSITE" id="PS00194">
    <property type="entry name" value="THIOREDOXIN_1"/>
    <property type="match status" value="1"/>
</dbReference>
<keyword evidence="6" id="KW-0676">Redox-active center</keyword>
<keyword evidence="11" id="KW-1185">Reference proteome</keyword>
<name>A0A1G6Z2I5_9PROT</name>
<dbReference type="InterPro" id="IPR036249">
    <property type="entry name" value="Thioredoxin-like_sf"/>
</dbReference>
<accession>A0A1G6Z2I5</accession>
<dbReference type="SUPFAM" id="SSF52833">
    <property type="entry name" value="Thioredoxin-like"/>
    <property type="match status" value="1"/>
</dbReference>
<feature type="transmembrane region" description="Helical" evidence="7">
    <location>
        <begin position="519"/>
        <end position="541"/>
    </location>
</feature>
<dbReference type="AlphaFoldDB" id="A0A1G6Z2I5"/>
<feature type="transmembrane region" description="Helical" evidence="7">
    <location>
        <begin position="574"/>
        <end position="591"/>
    </location>
</feature>
<evidence type="ECO:0000256" key="2">
    <source>
        <dbReference type="ARBA" id="ARBA00022692"/>
    </source>
</evidence>